<feature type="transmembrane region" description="Helical" evidence="6">
    <location>
        <begin position="366"/>
        <end position="385"/>
    </location>
</feature>
<evidence type="ECO:0000313" key="9">
    <source>
        <dbReference type="Proteomes" id="UP000070544"/>
    </source>
</evidence>
<name>A0A139AKQ0_GONPJ</name>
<reference evidence="8 9" key="1">
    <citation type="journal article" date="2015" name="Genome Biol. Evol.">
        <title>Phylogenomic analyses indicate that early fungi evolved digesting cell walls of algal ancestors of land plants.</title>
        <authorList>
            <person name="Chang Y."/>
            <person name="Wang S."/>
            <person name="Sekimoto S."/>
            <person name="Aerts A.L."/>
            <person name="Choi C."/>
            <person name="Clum A."/>
            <person name="LaButti K.M."/>
            <person name="Lindquist E.A."/>
            <person name="Yee Ngan C."/>
            <person name="Ohm R.A."/>
            <person name="Salamov A.A."/>
            <person name="Grigoriev I.V."/>
            <person name="Spatafora J.W."/>
            <person name="Berbee M.L."/>
        </authorList>
    </citation>
    <scope>NUCLEOTIDE SEQUENCE [LARGE SCALE GENOMIC DNA]</scope>
    <source>
        <strain evidence="8 9">JEL478</strain>
    </source>
</reference>
<feature type="transmembrane region" description="Helical" evidence="6">
    <location>
        <begin position="169"/>
        <end position="190"/>
    </location>
</feature>
<feature type="transmembrane region" description="Helical" evidence="6">
    <location>
        <begin position="116"/>
        <end position="135"/>
    </location>
</feature>
<feature type="transmembrane region" description="Helical" evidence="6">
    <location>
        <begin position="336"/>
        <end position="354"/>
    </location>
</feature>
<evidence type="ECO:0000256" key="3">
    <source>
        <dbReference type="ARBA" id="ARBA00022692"/>
    </source>
</evidence>
<proteinExistence type="predicted"/>
<evidence type="ECO:0000256" key="6">
    <source>
        <dbReference type="SAM" id="Phobius"/>
    </source>
</evidence>
<feature type="transmembrane region" description="Helical" evidence="6">
    <location>
        <begin position="307"/>
        <end position="324"/>
    </location>
</feature>
<dbReference type="AlphaFoldDB" id="A0A139AKQ0"/>
<feature type="transmembrane region" description="Helical" evidence="6">
    <location>
        <begin position="141"/>
        <end position="162"/>
    </location>
</feature>
<feature type="transmembrane region" description="Helical" evidence="6">
    <location>
        <begin position="202"/>
        <end position="224"/>
    </location>
</feature>
<comment type="subcellular location">
    <subcellularLocation>
        <location evidence="1">Membrane</location>
        <topology evidence="1">Multi-pass membrane protein</topology>
    </subcellularLocation>
</comment>
<feature type="domain" description="Major facilitator superfamily (MFS) profile" evidence="7">
    <location>
        <begin position="43"/>
        <end position="456"/>
    </location>
</feature>
<organism evidence="8 9">
    <name type="scientific">Gonapodya prolifera (strain JEL478)</name>
    <name type="common">Monoblepharis prolifera</name>
    <dbReference type="NCBI Taxonomy" id="1344416"/>
    <lineage>
        <taxon>Eukaryota</taxon>
        <taxon>Fungi</taxon>
        <taxon>Fungi incertae sedis</taxon>
        <taxon>Chytridiomycota</taxon>
        <taxon>Chytridiomycota incertae sedis</taxon>
        <taxon>Monoblepharidomycetes</taxon>
        <taxon>Monoblepharidales</taxon>
        <taxon>Gonapodyaceae</taxon>
        <taxon>Gonapodya</taxon>
    </lineage>
</organism>
<keyword evidence="5 6" id="KW-0472">Membrane</keyword>
<dbReference type="PROSITE" id="PS50850">
    <property type="entry name" value="MFS"/>
    <property type="match status" value="1"/>
</dbReference>
<keyword evidence="2" id="KW-0813">Transport</keyword>
<dbReference type="PANTHER" id="PTHR43791:SF36">
    <property type="entry name" value="TRANSPORTER, PUTATIVE (AFU_ORTHOLOGUE AFUA_6G08340)-RELATED"/>
    <property type="match status" value="1"/>
</dbReference>
<dbReference type="STRING" id="1344416.A0A139AKQ0"/>
<dbReference type="EMBL" id="KQ965747">
    <property type="protein sequence ID" value="KXS17359.1"/>
    <property type="molecule type" value="Genomic_DNA"/>
</dbReference>
<evidence type="ECO:0000256" key="4">
    <source>
        <dbReference type="ARBA" id="ARBA00022989"/>
    </source>
</evidence>
<dbReference type="InterPro" id="IPR036259">
    <property type="entry name" value="MFS_trans_sf"/>
</dbReference>
<keyword evidence="3 6" id="KW-0812">Transmembrane</keyword>
<sequence>MAQRSYVHVEKYGEAAQVQPDWTPAEETKVMRKVDLALIPWLTVCYTALNIDRNNISSAVIMNAEIPAHTMTVQLGLDGTQFNWALSAFFFGYVLLEIPSNLVITRFNPSRWITRIMTTWGILAALMGAVQNFAGLVVVRALVGCMEAGFSPGTIFFLSFWYKVISSRWAYMFGGANVVSSFGGAVAFGVASMDGVGGIAGWRWLFILEGSVSALLGIMTWFILPDYPQTCKFLNTREKEIVIGRLPPTGPSVVSKQIVPAEVLDAFKDWKMYAFGMALMLTLITVYAIAYFQPSVIKAMGFSSTEAQLLTVPTSLLAALWIIFINWSSDNSQEKLLHGVACLVAPVAGYFLLATVQTKLSDYGKYGILFLVATASGIIPLIIGLSTITTKGTSRTAVRSAFTVACGNIGGAIGGQIYQLDDAPLYTRGHWINATLLLAVLILFVITVVAVIKEGEYIGRKANLTVFERGGLELEGERFVDVTNVMSTRAA</sequence>
<dbReference type="SUPFAM" id="SSF103473">
    <property type="entry name" value="MFS general substrate transporter"/>
    <property type="match status" value="1"/>
</dbReference>
<evidence type="ECO:0000256" key="5">
    <source>
        <dbReference type="ARBA" id="ARBA00023136"/>
    </source>
</evidence>
<dbReference type="Pfam" id="PF07690">
    <property type="entry name" value="MFS_1"/>
    <property type="match status" value="1"/>
</dbReference>
<dbReference type="OrthoDB" id="2985014at2759"/>
<feature type="transmembrane region" description="Helical" evidence="6">
    <location>
        <begin position="430"/>
        <end position="452"/>
    </location>
</feature>
<feature type="transmembrane region" description="Helical" evidence="6">
    <location>
        <begin position="84"/>
        <end position="104"/>
    </location>
</feature>
<feature type="transmembrane region" description="Helical" evidence="6">
    <location>
        <begin position="397"/>
        <end position="418"/>
    </location>
</feature>
<dbReference type="Proteomes" id="UP000070544">
    <property type="component" value="Unassembled WGS sequence"/>
</dbReference>
<gene>
    <name evidence="8" type="ORF">M427DRAFT_54646</name>
</gene>
<dbReference type="PANTHER" id="PTHR43791">
    <property type="entry name" value="PERMEASE-RELATED"/>
    <property type="match status" value="1"/>
</dbReference>
<protein>
    <submittedName>
        <fullName evidence="8">MFS general substrate transporter</fullName>
    </submittedName>
</protein>
<dbReference type="InterPro" id="IPR011701">
    <property type="entry name" value="MFS"/>
</dbReference>
<dbReference type="FunFam" id="1.20.1250.20:FF:000057">
    <property type="entry name" value="MFS general substrate transporter"/>
    <property type="match status" value="1"/>
</dbReference>
<evidence type="ECO:0000256" key="2">
    <source>
        <dbReference type="ARBA" id="ARBA00022448"/>
    </source>
</evidence>
<keyword evidence="4 6" id="KW-1133">Transmembrane helix</keyword>
<keyword evidence="9" id="KW-1185">Reference proteome</keyword>
<dbReference type="InterPro" id="IPR020846">
    <property type="entry name" value="MFS_dom"/>
</dbReference>
<dbReference type="Gene3D" id="1.20.1250.20">
    <property type="entry name" value="MFS general substrate transporter like domains"/>
    <property type="match status" value="2"/>
</dbReference>
<feature type="transmembrane region" description="Helical" evidence="6">
    <location>
        <begin position="272"/>
        <end position="292"/>
    </location>
</feature>
<accession>A0A139AKQ0</accession>
<evidence type="ECO:0000256" key="1">
    <source>
        <dbReference type="ARBA" id="ARBA00004141"/>
    </source>
</evidence>
<evidence type="ECO:0000259" key="7">
    <source>
        <dbReference type="PROSITE" id="PS50850"/>
    </source>
</evidence>
<dbReference type="GO" id="GO:0022857">
    <property type="term" value="F:transmembrane transporter activity"/>
    <property type="evidence" value="ECO:0007669"/>
    <property type="project" value="InterPro"/>
</dbReference>
<evidence type="ECO:0000313" key="8">
    <source>
        <dbReference type="EMBL" id="KXS17359.1"/>
    </source>
</evidence>
<dbReference type="GO" id="GO:0016020">
    <property type="term" value="C:membrane"/>
    <property type="evidence" value="ECO:0007669"/>
    <property type="project" value="UniProtKB-SubCell"/>
</dbReference>